<dbReference type="Proteomes" id="UP000192920">
    <property type="component" value="Unassembled WGS sequence"/>
</dbReference>
<dbReference type="AlphaFoldDB" id="A0A1Y6CET8"/>
<gene>
    <name evidence="1" type="ORF">SAMN02745746_03764</name>
</gene>
<evidence type="ECO:0000313" key="2">
    <source>
        <dbReference type="Proteomes" id="UP000192920"/>
    </source>
</evidence>
<dbReference type="RefSeq" id="WP_085277756.1">
    <property type="nucleotide sequence ID" value="NZ_FXAG01000028.1"/>
</dbReference>
<protein>
    <submittedName>
        <fullName evidence="1">Uncharacterized protein</fullName>
    </submittedName>
</protein>
<dbReference type="Pfam" id="PF20213">
    <property type="entry name" value="DUF6573"/>
    <property type="match status" value="1"/>
</dbReference>
<accession>A0A1Y6CET8</accession>
<proteinExistence type="predicted"/>
<dbReference type="STRING" id="1123014.SAMN02745746_03764"/>
<reference evidence="2" key="1">
    <citation type="submission" date="2017-04" db="EMBL/GenBank/DDBJ databases">
        <authorList>
            <person name="Varghese N."/>
            <person name="Submissions S."/>
        </authorList>
    </citation>
    <scope>NUCLEOTIDE SEQUENCE [LARGE SCALE GENOMIC DNA]</scope>
    <source>
        <strain evidence="2">DSM 22618</strain>
    </source>
</reference>
<organism evidence="1 2">
    <name type="scientific">Pseudogulbenkiania subflava DSM 22618</name>
    <dbReference type="NCBI Taxonomy" id="1123014"/>
    <lineage>
        <taxon>Bacteria</taxon>
        <taxon>Pseudomonadati</taxon>
        <taxon>Pseudomonadota</taxon>
        <taxon>Betaproteobacteria</taxon>
        <taxon>Neisseriales</taxon>
        <taxon>Chromobacteriaceae</taxon>
        <taxon>Pseudogulbenkiania</taxon>
    </lineage>
</organism>
<dbReference type="InterPro" id="IPR046480">
    <property type="entry name" value="DUF6573"/>
</dbReference>
<dbReference type="EMBL" id="FXAG01000028">
    <property type="protein sequence ID" value="SMF52413.1"/>
    <property type="molecule type" value="Genomic_DNA"/>
</dbReference>
<evidence type="ECO:0000313" key="1">
    <source>
        <dbReference type="EMBL" id="SMF52413.1"/>
    </source>
</evidence>
<name>A0A1Y6CET8_9NEIS</name>
<keyword evidence="2" id="KW-1185">Reference proteome</keyword>
<sequence>MNDPIFGEPIYAYCRAQAIADGVLIDVTDAAREAGFRLPVAVTAGVWATCVAWEADEAGQDERGRLWDVLWLARLATRKAKDLGEVDYSLRVEQASGRVEHFTLRLAIGPGDDGEPVLTILYPGED</sequence>